<organism evidence="2 3">
    <name type="scientific">Datura stramonium</name>
    <name type="common">Jimsonweed</name>
    <name type="synonym">Common thornapple</name>
    <dbReference type="NCBI Taxonomy" id="4076"/>
    <lineage>
        <taxon>Eukaryota</taxon>
        <taxon>Viridiplantae</taxon>
        <taxon>Streptophyta</taxon>
        <taxon>Embryophyta</taxon>
        <taxon>Tracheophyta</taxon>
        <taxon>Spermatophyta</taxon>
        <taxon>Magnoliopsida</taxon>
        <taxon>eudicotyledons</taxon>
        <taxon>Gunneridae</taxon>
        <taxon>Pentapetalae</taxon>
        <taxon>asterids</taxon>
        <taxon>lamiids</taxon>
        <taxon>Solanales</taxon>
        <taxon>Solanaceae</taxon>
        <taxon>Solanoideae</taxon>
        <taxon>Datureae</taxon>
        <taxon>Datura</taxon>
    </lineage>
</organism>
<feature type="compositionally biased region" description="Low complexity" evidence="1">
    <location>
        <begin position="9"/>
        <end position="25"/>
    </location>
</feature>
<name>A0ABS8SNT7_DATST</name>
<evidence type="ECO:0000313" key="2">
    <source>
        <dbReference type="EMBL" id="MCD7460521.1"/>
    </source>
</evidence>
<gene>
    <name evidence="2" type="ORF">HAX54_043687</name>
</gene>
<dbReference type="Proteomes" id="UP000823775">
    <property type="component" value="Unassembled WGS sequence"/>
</dbReference>
<evidence type="ECO:0000313" key="3">
    <source>
        <dbReference type="Proteomes" id="UP000823775"/>
    </source>
</evidence>
<feature type="region of interest" description="Disordered" evidence="1">
    <location>
        <begin position="1"/>
        <end position="37"/>
    </location>
</feature>
<comment type="caution">
    <text evidence="2">The sequence shown here is derived from an EMBL/GenBank/DDBJ whole genome shotgun (WGS) entry which is preliminary data.</text>
</comment>
<proteinExistence type="predicted"/>
<accession>A0ABS8SNT7</accession>
<dbReference type="EMBL" id="JACEIK010000657">
    <property type="protein sequence ID" value="MCD7460521.1"/>
    <property type="molecule type" value="Genomic_DNA"/>
</dbReference>
<keyword evidence="3" id="KW-1185">Reference proteome</keyword>
<reference evidence="2 3" key="1">
    <citation type="journal article" date="2021" name="BMC Genomics">
        <title>Datura genome reveals duplications of psychoactive alkaloid biosynthetic genes and high mutation rate following tissue culture.</title>
        <authorList>
            <person name="Rajewski A."/>
            <person name="Carter-House D."/>
            <person name="Stajich J."/>
            <person name="Litt A."/>
        </authorList>
    </citation>
    <scope>NUCLEOTIDE SEQUENCE [LARGE SCALE GENOMIC DNA]</scope>
    <source>
        <strain evidence="2">AR-01</strain>
    </source>
</reference>
<sequence>MPSLWKAFSLSSSSSTSSSSPTDSPNTRRIYGGGRRLTRQRKLRHVSDDDLGLRRPNIQALIIDDRSKSLPLLLILTPISGRVLGRPTTTVTGPRTPPCHCRCRSLSSILCPNKTRLTLICRVRVDRDPLSPPPADLSAEGVEFRLNSSQKCPKPHHHLQRLTLSKSSPTRVINSADHSPLCSPVLPSSANGIRNNIWCCAFTS</sequence>
<protein>
    <submittedName>
        <fullName evidence="2">Uncharacterized protein</fullName>
    </submittedName>
</protein>
<evidence type="ECO:0000256" key="1">
    <source>
        <dbReference type="SAM" id="MobiDB-lite"/>
    </source>
</evidence>